<dbReference type="EMBL" id="FR729477">
    <property type="protein sequence ID" value="CBY26844.1"/>
    <property type="molecule type" value="Genomic_DNA"/>
</dbReference>
<dbReference type="InterPro" id="IPR000123">
    <property type="entry name" value="Reverse_transcriptase_msDNA"/>
</dbReference>
<dbReference type="EMBL" id="FR729477">
    <property type="protein sequence ID" value="CBY25653.1"/>
    <property type="molecule type" value="Genomic_DNA"/>
</dbReference>
<evidence type="ECO:0000313" key="7">
    <source>
        <dbReference type="EMBL" id="CBY26844.1"/>
    </source>
</evidence>
<evidence type="ECO:0000256" key="3">
    <source>
        <dbReference type="ARBA" id="ARBA00022723"/>
    </source>
</evidence>
<evidence type="ECO:0000256" key="1">
    <source>
        <dbReference type="ARBA" id="ARBA00022679"/>
    </source>
</evidence>
<dbReference type="AlphaFoldDB" id="A0A0G2PMU3"/>
<dbReference type="CDD" id="cd03487">
    <property type="entry name" value="RT_Bac_retron_II"/>
    <property type="match status" value="1"/>
</dbReference>
<keyword evidence="1" id="KW-0808">Transferase</keyword>
<dbReference type="PRINTS" id="PR00866">
    <property type="entry name" value="RNADNAPOLMS"/>
</dbReference>
<proteinExistence type="predicted"/>
<evidence type="ECO:0000256" key="2">
    <source>
        <dbReference type="ARBA" id="ARBA00022695"/>
    </source>
</evidence>
<evidence type="ECO:0000313" key="6">
    <source>
        <dbReference type="EMBL" id="CBY25653.1"/>
    </source>
</evidence>
<dbReference type="InterPro" id="IPR043502">
    <property type="entry name" value="DNA/RNA_pol_sf"/>
</dbReference>
<keyword evidence="5" id="KW-0695">RNA-directed DNA polymerase</keyword>
<dbReference type="Proteomes" id="UP000008084">
    <property type="component" value="Chromosome"/>
</dbReference>
<organism evidence="6 8">
    <name type="scientific">Yersinia enterocolitica subsp. palearctica serotype O:3 (strain DSM 13030 / CIP 106945 / Y11)</name>
    <dbReference type="NCBI Taxonomy" id="930944"/>
    <lineage>
        <taxon>Bacteria</taxon>
        <taxon>Pseudomonadati</taxon>
        <taxon>Pseudomonadota</taxon>
        <taxon>Gammaproteobacteria</taxon>
        <taxon>Enterobacterales</taxon>
        <taxon>Yersiniaceae</taxon>
        <taxon>Yersinia</taxon>
    </lineage>
</organism>
<protein>
    <submittedName>
        <fullName evidence="6">Uncharacterized protein</fullName>
    </submittedName>
</protein>
<dbReference type="KEGG" id="yey:Y11_25281"/>
<dbReference type="RefSeq" id="WP_014609025.1">
    <property type="nucleotide sequence ID" value="NC_017564.1"/>
</dbReference>
<keyword evidence="3" id="KW-0479">Metal-binding</keyword>
<accession>A0A0G2PMU3</accession>
<gene>
    <name evidence="6" type="ordered locus">Y11_13371</name>
    <name evidence="7" type="ordered locus">Y11_25281</name>
</gene>
<name>A0A0G2PMU3_YERE1</name>
<dbReference type="GO" id="GO:0046872">
    <property type="term" value="F:metal ion binding"/>
    <property type="evidence" value="ECO:0007669"/>
    <property type="project" value="UniProtKB-KW"/>
</dbReference>
<dbReference type="SUPFAM" id="SSF56672">
    <property type="entry name" value="DNA/RNA polymerases"/>
    <property type="match status" value="1"/>
</dbReference>
<dbReference type="PATRIC" id="fig|930944.6.peg.1328"/>
<dbReference type="GO" id="GO:0003964">
    <property type="term" value="F:RNA-directed DNA polymerase activity"/>
    <property type="evidence" value="ECO:0007669"/>
    <property type="project" value="UniProtKB-KW"/>
</dbReference>
<evidence type="ECO:0000313" key="8">
    <source>
        <dbReference type="Proteomes" id="UP000008084"/>
    </source>
</evidence>
<dbReference type="GO" id="GO:0051607">
    <property type="term" value="P:defense response to virus"/>
    <property type="evidence" value="ECO:0007669"/>
    <property type="project" value="UniProtKB-KW"/>
</dbReference>
<keyword evidence="4" id="KW-0460">Magnesium</keyword>
<keyword evidence="2" id="KW-0548">Nucleotidyltransferase</keyword>
<dbReference type="HOGENOM" id="CLU_028398_0_0_6"/>
<evidence type="ECO:0000256" key="4">
    <source>
        <dbReference type="ARBA" id="ARBA00022842"/>
    </source>
</evidence>
<dbReference type="GO" id="GO:0003723">
    <property type="term" value="F:RNA binding"/>
    <property type="evidence" value="ECO:0007669"/>
    <property type="project" value="InterPro"/>
</dbReference>
<reference evidence="6 8" key="1">
    <citation type="journal article" date="2011" name="J. Bacteriol.">
        <title>Complete genome sequence of Yersinia enterocolitica subsp. palearctica serogroup O:3.</title>
        <authorList>
            <person name="Batzilla J."/>
            <person name="Hoper D."/>
            <person name="Antonenka U."/>
            <person name="Heesemann J."/>
            <person name="Rakin A."/>
        </authorList>
    </citation>
    <scope>NUCLEOTIDE SEQUENCE [LARGE SCALE GENOMIC DNA]</scope>
    <source>
        <strain evidence="8">DSM 13030 / CIP 106945 / Y11</strain>
        <strain evidence="6">Y11</strain>
    </source>
</reference>
<evidence type="ECO:0000256" key="5">
    <source>
        <dbReference type="ARBA" id="ARBA00022918"/>
    </source>
</evidence>
<sequence length="310" mass="35425">MAKKKGRINTKGKSYSINDSALFNIQSKNKLAEVLLTNLDNIKSLLSNDNYIVFDNTNEDGKKRTIQTPSDKLNVVHTRIASLLCRITQPEYVHSGIKNKSNVSNARKHVGTHPVLTSDIRSFFPSTSKHQVFNFFNRKLKCAADVSDLMAELCTYANHIPTGSRISMPLAFWANYDMFNEMNTISNKLNITMTVYVDDITFSGNAVNRLFLHKCKRIVEKNGHVLHPKKTALYSAKEPKTITGVIVHENEIKVRNLHYKKIYFDLDAWKKTDDAIEKENLKNKVLGRMHSLSTINEKFKDKARSFRSID</sequence>
<dbReference type="KEGG" id="yey:Y11_13371"/>
<dbReference type="GeneID" id="31410522"/>